<protein>
    <submittedName>
        <fullName evidence="1">Probable exported protein YPO4070</fullName>
    </submittedName>
</protein>
<organism evidence="1 2">
    <name type="scientific">Citrobacter freundii</name>
    <dbReference type="NCBI Taxonomy" id="546"/>
    <lineage>
        <taxon>Bacteria</taxon>
        <taxon>Pseudomonadati</taxon>
        <taxon>Pseudomonadota</taxon>
        <taxon>Gammaproteobacteria</taxon>
        <taxon>Enterobacterales</taxon>
        <taxon>Enterobacteriaceae</taxon>
        <taxon>Citrobacter</taxon>
        <taxon>Citrobacter freundii complex</taxon>
    </lineage>
</organism>
<accession>A0A7G2IVF9</accession>
<proteinExistence type="predicted"/>
<dbReference type="InterPro" id="IPR021413">
    <property type="entry name" value="DUF3053"/>
</dbReference>
<sequence>MATGKSCSRWFAPVLALLMVVGLSGCFDKEGDQRKAFYRFSAEYCNA</sequence>
<dbReference type="Proteomes" id="UP000019194">
    <property type="component" value="Unassembled WGS sequence"/>
</dbReference>
<name>A0A7G2IVF9_CITFR</name>
<dbReference type="Pfam" id="PF11254">
    <property type="entry name" value="DUF3053"/>
    <property type="match status" value="1"/>
</dbReference>
<comment type="caution">
    <text evidence="1">The sequence shown here is derived from an EMBL/GenBank/DDBJ whole genome shotgun (WGS) entry which is preliminary data.</text>
</comment>
<dbReference type="EMBL" id="CBWP010000059">
    <property type="protein sequence ID" value="CDL39494.1"/>
    <property type="molecule type" value="Genomic_DNA"/>
</dbReference>
<reference evidence="1 2" key="1">
    <citation type="submission" date="2013-10" db="EMBL/GenBank/DDBJ databases">
        <title>Antibiotic resistance diversity of beta-lactamase producers in the General Hospital Vienna.</title>
        <authorList>
            <person name="Barisic I."/>
            <person name="Mitteregger D."/>
            <person name="Hirschl A.M."/>
            <person name="Noehammer C."/>
            <person name="Wiesinger-Mayr H."/>
        </authorList>
    </citation>
    <scope>NUCLEOTIDE SEQUENCE [LARGE SCALE GENOMIC DNA]</scope>
    <source>
        <strain evidence="1 2">ISC11</strain>
    </source>
</reference>
<evidence type="ECO:0000313" key="1">
    <source>
        <dbReference type="EMBL" id="CDL39494.1"/>
    </source>
</evidence>
<evidence type="ECO:0000313" key="2">
    <source>
        <dbReference type="Proteomes" id="UP000019194"/>
    </source>
</evidence>
<dbReference type="PROSITE" id="PS51257">
    <property type="entry name" value="PROKAR_LIPOPROTEIN"/>
    <property type="match status" value="1"/>
</dbReference>
<dbReference type="AlphaFoldDB" id="A0A7G2IVF9"/>